<evidence type="ECO:0000313" key="3">
    <source>
        <dbReference type="Proteomes" id="UP000634136"/>
    </source>
</evidence>
<feature type="compositionally biased region" description="Basic and acidic residues" evidence="1">
    <location>
        <begin position="1"/>
        <end position="12"/>
    </location>
</feature>
<dbReference type="AlphaFoldDB" id="A0A834WFL5"/>
<gene>
    <name evidence="2" type="ORF">G2W53_026367</name>
</gene>
<reference evidence="2" key="1">
    <citation type="submission" date="2020-09" db="EMBL/GenBank/DDBJ databases">
        <title>Genome-Enabled Discovery of Anthraquinone Biosynthesis in Senna tora.</title>
        <authorList>
            <person name="Kang S.-H."/>
            <person name="Pandey R.P."/>
            <person name="Lee C.-M."/>
            <person name="Sim J.-S."/>
            <person name="Jeong J.-T."/>
            <person name="Choi B.-S."/>
            <person name="Jung M."/>
            <person name="Ginzburg D."/>
            <person name="Zhao K."/>
            <person name="Won S.Y."/>
            <person name="Oh T.-J."/>
            <person name="Yu Y."/>
            <person name="Kim N.-H."/>
            <person name="Lee O.R."/>
            <person name="Lee T.-H."/>
            <person name="Bashyal P."/>
            <person name="Kim T.-S."/>
            <person name="Lee W.-H."/>
            <person name="Kawkins C."/>
            <person name="Kim C.-K."/>
            <person name="Kim J.S."/>
            <person name="Ahn B.O."/>
            <person name="Rhee S.Y."/>
            <person name="Sohng J.K."/>
        </authorList>
    </citation>
    <scope>NUCLEOTIDE SEQUENCE</scope>
    <source>
        <tissue evidence="2">Leaf</tissue>
    </source>
</reference>
<accession>A0A834WFL5</accession>
<name>A0A834WFL5_9FABA</name>
<organism evidence="2 3">
    <name type="scientific">Senna tora</name>
    <dbReference type="NCBI Taxonomy" id="362788"/>
    <lineage>
        <taxon>Eukaryota</taxon>
        <taxon>Viridiplantae</taxon>
        <taxon>Streptophyta</taxon>
        <taxon>Embryophyta</taxon>
        <taxon>Tracheophyta</taxon>
        <taxon>Spermatophyta</taxon>
        <taxon>Magnoliopsida</taxon>
        <taxon>eudicotyledons</taxon>
        <taxon>Gunneridae</taxon>
        <taxon>Pentapetalae</taxon>
        <taxon>rosids</taxon>
        <taxon>fabids</taxon>
        <taxon>Fabales</taxon>
        <taxon>Fabaceae</taxon>
        <taxon>Caesalpinioideae</taxon>
        <taxon>Cassia clade</taxon>
        <taxon>Senna</taxon>
    </lineage>
</organism>
<feature type="region of interest" description="Disordered" evidence="1">
    <location>
        <begin position="1"/>
        <end position="24"/>
    </location>
</feature>
<dbReference type="EMBL" id="JAAIUW010000008">
    <property type="protein sequence ID" value="KAF7820912.1"/>
    <property type="molecule type" value="Genomic_DNA"/>
</dbReference>
<evidence type="ECO:0000313" key="2">
    <source>
        <dbReference type="EMBL" id="KAF7820912.1"/>
    </source>
</evidence>
<dbReference type="Proteomes" id="UP000634136">
    <property type="component" value="Unassembled WGS sequence"/>
</dbReference>
<proteinExistence type="predicted"/>
<protein>
    <submittedName>
        <fullName evidence="2">Uncharacterized protein</fullName>
    </submittedName>
</protein>
<evidence type="ECO:0000256" key="1">
    <source>
        <dbReference type="SAM" id="MobiDB-lite"/>
    </source>
</evidence>
<sequence>MVSESKSERDFGRGGGFAEEKEEN</sequence>
<keyword evidence="3" id="KW-1185">Reference proteome</keyword>
<comment type="caution">
    <text evidence="2">The sequence shown here is derived from an EMBL/GenBank/DDBJ whole genome shotgun (WGS) entry which is preliminary data.</text>
</comment>